<dbReference type="Proteomes" id="UP001431181">
    <property type="component" value="Unassembled WGS sequence"/>
</dbReference>
<evidence type="ECO:0000313" key="2">
    <source>
        <dbReference type="EMBL" id="MCW4628467.1"/>
    </source>
</evidence>
<feature type="region of interest" description="Disordered" evidence="1">
    <location>
        <begin position="51"/>
        <end position="70"/>
    </location>
</feature>
<proteinExistence type="predicted"/>
<dbReference type="RefSeq" id="WP_265217679.1">
    <property type="nucleotide sequence ID" value="NZ_JAPEUL010000004.1"/>
</dbReference>
<dbReference type="EMBL" id="JAPEUL010000004">
    <property type="protein sequence ID" value="MCW4628467.1"/>
    <property type="molecule type" value="Genomic_DNA"/>
</dbReference>
<comment type="caution">
    <text evidence="2">The sequence shown here is derived from an EMBL/GenBank/DDBJ whole genome shotgun (WGS) entry which is preliminary data.</text>
</comment>
<gene>
    <name evidence="2" type="ORF">ONZ52_05355</name>
</gene>
<feature type="region of interest" description="Disordered" evidence="1">
    <location>
        <begin position="94"/>
        <end position="142"/>
    </location>
</feature>
<keyword evidence="3" id="KW-1185">Reference proteome</keyword>
<feature type="compositionally biased region" description="Basic and acidic residues" evidence="1">
    <location>
        <begin position="95"/>
        <end position="107"/>
    </location>
</feature>
<name>A0ABT3KD47_9GAMM</name>
<organism evidence="2 3">
    <name type="scientific">Marinomonas rhodophyticola</name>
    <dbReference type="NCBI Taxonomy" id="2992803"/>
    <lineage>
        <taxon>Bacteria</taxon>
        <taxon>Pseudomonadati</taxon>
        <taxon>Pseudomonadota</taxon>
        <taxon>Gammaproteobacteria</taxon>
        <taxon>Oceanospirillales</taxon>
        <taxon>Oceanospirillaceae</taxon>
        <taxon>Marinomonas</taxon>
    </lineage>
</organism>
<evidence type="ECO:0000313" key="3">
    <source>
        <dbReference type="Proteomes" id="UP001431181"/>
    </source>
</evidence>
<feature type="region of interest" description="Disordered" evidence="1">
    <location>
        <begin position="1"/>
        <end position="29"/>
    </location>
</feature>
<reference evidence="2" key="1">
    <citation type="submission" date="2022-11" db="EMBL/GenBank/DDBJ databases">
        <title>Marinomonas sp. nov., isolated from marine algae.</title>
        <authorList>
            <person name="Choi D.G."/>
            <person name="Kim J.M."/>
            <person name="Lee J.K."/>
            <person name="Baek J.H."/>
            <person name="Jeon C.O."/>
        </authorList>
    </citation>
    <scope>NUCLEOTIDE SEQUENCE</scope>
    <source>
        <strain evidence="2">KJ51-3</strain>
    </source>
</reference>
<feature type="compositionally biased region" description="Basic and acidic residues" evidence="1">
    <location>
        <begin position="1"/>
        <end position="21"/>
    </location>
</feature>
<evidence type="ECO:0000256" key="1">
    <source>
        <dbReference type="SAM" id="MobiDB-lite"/>
    </source>
</evidence>
<sequence>MPKKLTQEQRQEKNAARREKVAAGTTTTHLTATTTTGFAYSRDFTIKPEVAGGTRRRGVSVGRRETTTNHYEDRTTYTDGRAMVVSNSRTVANTRDVDRLHSHEAVPDWHTPTGSRRPGDTDTNTHGDVSASSVRNSLGKVK</sequence>
<accession>A0ABT3KD47</accession>
<protein>
    <submittedName>
        <fullName evidence="2">Uncharacterized protein</fullName>
    </submittedName>
</protein>
<feature type="compositionally biased region" description="Polar residues" evidence="1">
    <location>
        <begin position="126"/>
        <end position="136"/>
    </location>
</feature>